<evidence type="ECO:0000313" key="2">
    <source>
        <dbReference type="EMBL" id="KAJ7377964.1"/>
    </source>
</evidence>
<protein>
    <submittedName>
        <fullName evidence="2">Uncharacterized protein</fullName>
    </submittedName>
</protein>
<gene>
    <name evidence="2" type="ORF">OS493_025280</name>
</gene>
<feature type="compositionally biased region" description="Basic and acidic residues" evidence="1">
    <location>
        <begin position="188"/>
        <end position="197"/>
    </location>
</feature>
<reference evidence="2" key="1">
    <citation type="submission" date="2023-01" db="EMBL/GenBank/DDBJ databases">
        <title>Genome assembly of the deep-sea coral Lophelia pertusa.</title>
        <authorList>
            <person name="Herrera S."/>
            <person name="Cordes E."/>
        </authorList>
    </citation>
    <scope>NUCLEOTIDE SEQUENCE</scope>
    <source>
        <strain evidence="2">USNM1676648</strain>
        <tissue evidence="2">Polyp</tissue>
    </source>
</reference>
<dbReference type="Proteomes" id="UP001163046">
    <property type="component" value="Unassembled WGS sequence"/>
</dbReference>
<evidence type="ECO:0000313" key="3">
    <source>
        <dbReference type="Proteomes" id="UP001163046"/>
    </source>
</evidence>
<dbReference type="AlphaFoldDB" id="A0A9W9ZD56"/>
<dbReference type="EMBL" id="MU826370">
    <property type="protein sequence ID" value="KAJ7377964.1"/>
    <property type="molecule type" value="Genomic_DNA"/>
</dbReference>
<comment type="caution">
    <text evidence="2">The sequence shown here is derived from an EMBL/GenBank/DDBJ whole genome shotgun (WGS) entry which is preliminary data.</text>
</comment>
<feature type="compositionally biased region" description="Polar residues" evidence="1">
    <location>
        <begin position="1"/>
        <end position="10"/>
    </location>
</feature>
<sequence>MFSNANSGPNGDSVIFVHPNEHGGASPAGLNDLAGGHGNPLEGGNPAEAFGDLSPKAFGEGFNPGSFSEGGQGGEMGPGADSLAGLAGASLGGAAGLGGNEGSPIGANSFAEAGGLGGLGGQAAPEELPGGLGGLGGAMGSPMAGGLGGEEARSTVPRSVIPGRLRKITRGYLTRNPLDSGRNAAIVKKTEIPRPEQ</sequence>
<feature type="region of interest" description="Disordered" evidence="1">
    <location>
        <begin position="1"/>
        <end position="44"/>
    </location>
</feature>
<accession>A0A9W9ZD56</accession>
<proteinExistence type="predicted"/>
<keyword evidence="3" id="KW-1185">Reference proteome</keyword>
<feature type="compositionally biased region" description="Gly residues" evidence="1">
    <location>
        <begin position="130"/>
        <end position="149"/>
    </location>
</feature>
<evidence type="ECO:0000256" key="1">
    <source>
        <dbReference type="SAM" id="MobiDB-lite"/>
    </source>
</evidence>
<organism evidence="2 3">
    <name type="scientific">Desmophyllum pertusum</name>
    <dbReference type="NCBI Taxonomy" id="174260"/>
    <lineage>
        <taxon>Eukaryota</taxon>
        <taxon>Metazoa</taxon>
        <taxon>Cnidaria</taxon>
        <taxon>Anthozoa</taxon>
        <taxon>Hexacorallia</taxon>
        <taxon>Scleractinia</taxon>
        <taxon>Caryophylliina</taxon>
        <taxon>Caryophylliidae</taxon>
        <taxon>Desmophyllum</taxon>
    </lineage>
</organism>
<feature type="region of interest" description="Disordered" evidence="1">
    <location>
        <begin position="121"/>
        <end position="197"/>
    </location>
</feature>
<name>A0A9W9ZD56_9CNID</name>